<dbReference type="KEGG" id="lgi:LOTGIDRAFT_166205"/>
<dbReference type="InterPro" id="IPR058831">
    <property type="entry name" value="LolA-like_dom_2nd"/>
</dbReference>
<dbReference type="PANTHER" id="PTHR36902:SF1">
    <property type="entry name" value="ENRICHED IN SURFACE-LABELED PROTEOME PROTEIN 9"/>
    <property type="match status" value="1"/>
</dbReference>
<feature type="domain" description="LolA-like" evidence="3">
    <location>
        <begin position="227"/>
        <end position="448"/>
    </location>
</feature>
<dbReference type="OrthoDB" id="5983572at2759"/>
<keyword evidence="2" id="KW-0732">Signal</keyword>
<feature type="chain" id="PRO_5004716304" evidence="2">
    <location>
        <begin position="28"/>
        <end position="627"/>
    </location>
</feature>
<dbReference type="EMBL" id="KB202823">
    <property type="protein sequence ID" value="ESO87902.1"/>
    <property type="molecule type" value="Genomic_DNA"/>
</dbReference>
<name>V3ZU72_LOTGI</name>
<dbReference type="Proteomes" id="UP000030746">
    <property type="component" value="Unassembled WGS sequence"/>
</dbReference>
<evidence type="ECO:0000256" key="2">
    <source>
        <dbReference type="SAM" id="SignalP"/>
    </source>
</evidence>
<keyword evidence="1" id="KW-0812">Transmembrane</keyword>
<feature type="domain" description="DUF7959" evidence="4">
    <location>
        <begin position="482"/>
        <end position="559"/>
    </location>
</feature>
<evidence type="ECO:0000259" key="3">
    <source>
        <dbReference type="Pfam" id="PF25898"/>
    </source>
</evidence>
<dbReference type="PANTHER" id="PTHR36902">
    <property type="entry name" value="ENRICHED IN SURFACE-LABELED PROTEOME PROTEIN 9"/>
    <property type="match status" value="1"/>
</dbReference>
<dbReference type="GeneID" id="20240284"/>
<evidence type="ECO:0000313" key="5">
    <source>
        <dbReference type="EMBL" id="ESO87902.1"/>
    </source>
</evidence>
<dbReference type="HOGENOM" id="CLU_413473_0_0_1"/>
<dbReference type="RefSeq" id="XP_009061503.1">
    <property type="nucleotide sequence ID" value="XM_009063255.1"/>
</dbReference>
<keyword evidence="1" id="KW-1133">Transmembrane helix</keyword>
<reference evidence="5 6" key="1">
    <citation type="journal article" date="2013" name="Nature">
        <title>Insights into bilaterian evolution from three spiralian genomes.</title>
        <authorList>
            <person name="Simakov O."/>
            <person name="Marletaz F."/>
            <person name="Cho S.J."/>
            <person name="Edsinger-Gonzales E."/>
            <person name="Havlak P."/>
            <person name="Hellsten U."/>
            <person name="Kuo D.H."/>
            <person name="Larsson T."/>
            <person name="Lv J."/>
            <person name="Arendt D."/>
            <person name="Savage R."/>
            <person name="Osoegawa K."/>
            <person name="de Jong P."/>
            <person name="Grimwood J."/>
            <person name="Chapman J.A."/>
            <person name="Shapiro H."/>
            <person name="Aerts A."/>
            <person name="Otillar R.P."/>
            <person name="Terry A.Y."/>
            <person name="Boore J.L."/>
            <person name="Grigoriev I.V."/>
            <person name="Lindberg D.R."/>
            <person name="Seaver E.C."/>
            <person name="Weisblat D.A."/>
            <person name="Putnam N.H."/>
            <person name="Rokhsar D.S."/>
        </authorList>
    </citation>
    <scope>NUCLEOTIDE SEQUENCE [LARGE SCALE GENOMIC DNA]</scope>
</reference>
<dbReference type="CTD" id="20240284"/>
<sequence>MDWMRDSIKYGGWFVFTVSLLFQNVVGVMDKEAGCTNPAPQPAADRQPTKPTLPNTYEVHIECIIMNKNQSTEVHEFFDYDGNRGAIRQRQEDKCIVTDLGKTAERFLFGYSTAGSGDHIFSAAGALHFGGDVVETYVGKDVTRGIGTRSWYSCQYWKNMDATMDVWWYFSDPDNWDTALGLPEIPIRAHVKGIAYSPDGVSHTFEHIYDFVHFKNYIEETNVFETPSMVICPNRKNTKVFPQLPDAFSFTVEIVDLVRKSVSFMTEAYDKSNNVTRLHLKPSELESSPYGFRPLTQIHDFNTGVAYIMDDMYGNCSIIPIQPDFVDNKISQSGYVKMRTSNEFFDVDNVKLTYEGVKTTRNIPCDTWVGRRTTVDAVGTPMNVTWEWYFKTDDWTSVEQTDEVSSAMGSPVQIRYQYADYDEFQVYNFYGFSQEHQDLMNYDISQCYNNNQKIKIDFQIPGKYQKNAEDNRILFLYSTLVSLAGYMDVSPLRISHIQLVNGDDNLHVQFDLLDAAPLIGDIQILKRETPLQDAVLILKKAIDSNDLVILLVSETEQQIILRGLPLLQVIPITVVQGSMVSYTYGSTLDAINSKKSSDYGPGSMAGLAVGMIACGGLMGVLMVIKFF</sequence>
<keyword evidence="1" id="KW-0472">Membrane</keyword>
<evidence type="ECO:0000256" key="1">
    <source>
        <dbReference type="SAM" id="Phobius"/>
    </source>
</evidence>
<dbReference type="AlphaFoldDB" id="V3ZU72"/>
<organism evidence="5 6">
    <name type="scientific">Lottia gigantea</name>
    <name type="common">Giant owl limpet</name>
    <dbReference type="NCBI Taxonomy" id="225164"/>
    <lineage>
        <taxon>Eukaryota</taxon>
        <taxon>Metazoa</taxon>
        <taxon>Spiralia</taxon>
        <taxon>Lophotrochozoa</taxon>
        <taxon>Mollusca</taxon>
        <taxon>Gastropoda</taxon>
        <taxon>Patellogastropoda</taxon>
        <taxon>Lottioidea</taxon>
        <taxon>Lottiidae</taxon>
        <taxon>Lottia</taxon>
    </lineage>
</organism>
<dbReference type="OMA" id="DIHEWFD"/>
<dbReference type="Pfam" id="PF25898">
    <property type="entry name" value="LolA_2nd_metazoa"/>
    <property type="match status" value="1"/>
</dbReference>
<feature type="signal peptide" evidence="2">
    <location>
        <begin position="1"/>
        <end position="27"/>
    </location>
</feature>
<proteinExistence type="predicted"/>
<dbReference type="Pfam" id="PF25899">
    <property type="entry name" value="DUF7959"/>
    <property type="match status" value="1"/>
</dbReference>
<dbReference type="STRING" id="225164.V3ZU72"/>
<evidence type="ECO:0000313" key="6">
    <source>
        <dbReference type="Proteomes" id="UP000030746"/>
    </source>
</evidence>
<dbReference type="InterPro" id="IPR058265">
    <property type="entry name" value="DUF7959"/>
</dbReference>
<accession>V3ZU72</accession>
<evidence type="ECO:0000259" key="4">
    <source>
        <dbReference type="Pfam" id="PF25899"/>
    </source>
</evidence>
<keyword evidence="6" id="KW-1185">Reference proteome</keyword>
<feature type="transmembrane region" description="Helical" evidence="1">
    <location>
        <begin position="604"/>
        <end position="624"/>
    </location>
</feature>
<gene>
    <name evidence="5" type="ORF">LOTGIDRAFT_166205</name>
</gene>
<protein>
    <submittedName>
        <fullName evidence="5">Uncharacterized protein</fullName>
    </submittedName>
</protein>